<dbReference type="PANTHER" id="PTHR31904">
    <property type="entry name" value="BYPASS OF STOP CODON PROTEIN 5-RELATED"/>
    <property type="match status" value="1"/>
</dbReference>
<protein>
    <submittedName>
        <fullName evidence="4">BA75_01881T0</fullName>
    </submittedName>
</protein>
<dbReference type="InterPro" id="IPR022794">
    <property type="entry name" value="Bul1_C"/>
</dbReference>
<organism evidence="4 5">
    <name type="scientific">Komagataella pastoris</name>
    <name type="common">Yeast</name>
    <name type="synonym">Pichia pastoris</name>
    <dbReference type="NCBI Taxonomy" id="4922"/>
    <lineage>
        <taxon>Eukaryota</taxon>
        <taxon>Fungi</taxon>
        <taxon>Dikarya</taxon>
        <taxon>Ascomycota</taxon>
        <taxon>Saccharomycotina</taxon>
        <taxon>Pichiomycetes</taxon>
        <taxon>Pichiales</taxon>
        <taxon>Pichiaceae</taxon>
        <taxon>Komagataella</taxon>
    </lineage>
</organism>
<name>A0A1B2JAJ2_PICPA</name>
<evidence type="ECO:0000313" key="4">
    <source>
        <dbReference type="EMBL" id="ANZ75043.1"/>
    </source>
</evidence>
<feature type="domain" description="Bul1 N-terminal" evidence="2">
    <location>
        <begin position="129"/>
        <end position="418"/>
    </location>
</feature>
<dbReference type="Pfam" id="PF04425">
    <property type="entry name" value="Bul1_N"/>
    <property type="match status" value="1"/>
</dbReference>
<reference evidence="4 5" key="1">
    <citation type="submission" date="2016-02" db="EMBL/GenBank/DDBJ databases">
        <title>Comparative genomic and transcriptomic foundation for Pichia pastoris.</title>
        <authorList>
            <person name="Love K.R."/>
            <person name="Shah K.A."/>
            <person name="Whittaker C.A."/>
            <person name="Wu J."/>
            <person name="Bartlett M.C."/>
            <person name="Ma D."/>
            <person name="Leeson R.L."/>
            <person name="Priest M."/>
            <person name="Young S.K."/>
            <person name="Love J.C."/>
        </authorList>
    </citation>
    <scope>NUCLEOTIDE SEQUENCE [LARGE SCALE GENOMIC DNA]</scope>
    <source>
        <strain evidence="4 5">ATCC 28485</strain>
    </source>
</reference>
<evidence type="ECO:0000256" key="1">
    <source>
        <dbReference type="SAM" id="MobiDB-lite"/>
    </source>
</evidence>
<dbReference type="AlphaFoldDB" id="A0A1B2JAJ2"/>
<gene>
    <name evidence="4" type="primary">BUL1</name>
    <name evidence="4" type="ORF">ATY40_BA7501881</name>
</gene>
<feature type="region of interest" description="Disordered" evidence="1">
    <location>
        <begin position="86"/>
        <end position="121"/>
    </location>
</feature>
<accession>A0A1B2JAJ2</accession>
<feature type="region of interest" description="Disordered" evidence="1">
    <location>
        <begin position="1"/>
        <end position="58"/>
    </location>
</feature>
<dbReference type="EMBL" id="CP014585">
    <property type="protein sequence ID" value="ANZ75043.1"/>
    <property type="molecule type" value="Genomic_DNA"/>
</dbReference>
<dbReference type="InterPro" id="IPR007519">
    <property type="entry name" value="Bul1_N"/>
</dbReference>
<sequence>MFNSSFSKASKKSKNNFNASSPEKKQKKSGSKDWEPKNPQAGLPESSGEGTSSKDPKVVQQFPSFDHLIDDLPSFEMHNSLLNRTFQATDSPGHDLPDDSFSTDDNQVGNSEDPPARPSLVTQGTATSLTRFQNSNQDSILNNLNSLAKVHAPLNVTIKLTEKHGDGKRSAMLEPTLKEFTTGDIVSGVVTARNTSSKPIKFDMFTVSLEGYVKVLTGSGSSNLKYFTHTFLNMFDLNASFHTCKSTTSNTLKIDPSDGCYIGLPVDKVFRPNVTYKKSFTFKFPSVLLDHVCTHQHDAHFMLPPTFGLDRSSMDGRAEKIAINGNSGYGVLYEPGSPILTRDLSYANESISYAIKARALSKKEDYEVQDGEFNRNILAESEHHLRFIPVNAYDNPANYELSTDVQFRMLKKSIDSNICKLEQHYQLIYFGIEPNDVDYNFSRMYFNEKNSEKKLDRYSYQNNISLQYDVENLEGSERKKSPDSKQFQSRKVYEEEAFELKKQSMMSIPISNKRSQNGFMRMRAKIPSTGLTYIRPRFCTPSVEQSKKIGLNLQVIELELEYVPPMNCHTMYSSKMIKPPQQDVEIKDILLETVTYRSIEPVPVTFANFSFTKEDELAEHKKDFVTFQKRLDKLPKKFVHANMPKQTIRDIKAMVDLRYHTNNIKVLKIKSQVQEKWRPIEILEEDRPSPKSTPTSPLYEKSTSYFPPAETYFQGRSNSVSSQSGDKNMSKIKWSKKIVIEIDFNYQQDFKNLVLVPTFSTCLLGRLYGIVINVDLHSYGVKSLNVPIKVYNMGA</sequence>
<proteinExistence type="predicted"/>
<dbReference type="Proteomes" id="UP000094565">
    <property type="component" value="Chromosome 2"/>
</dbReference>
<keyword evidence="5" id="KW-1185">Reference proteome</keyword>
<evidence type="ECO:0000259" key="2">
    <source>
        <dbReference type="Pfam" id="PF04425"/>
    </source>
</evidence>
<feature type="domain" description="Bul1 C-terminal" evidence="3">
    <location>
        <begin position="643"/>
        <end position="792"/>
    </location>
</feature>
<dbReference type="Pfam" id="PF04426">
    <property type="entry name" value="Bul1_C"/>
    <property type="match status" value="1"/>
</dbReference>
<dbReference type="OrthoDB" id="3977431at2759"/>
<dbReference type="InterPro" id="IPR039634">
    <property type="entry name" value="Bul1-like"/>
</dbReference>
<evidence type="ECO:0000259" key="3">
    <source>
        <dbReference type="Pfam" id="PF04426"/>
    </source>
</evidence>
<evidence type="ECO:0000313" key="5">
    <source>
        <dbReference type="Proteomes" id="UP000094565"/>
    </source>
</evidence>
<dbReference type="PANTHER" id="PTHR31904:SF1">
    <property type="entry name" value="BYPASS OF STOP CODON PROTEIN 5-RELATED"/>
    <property type="match status" value="1"/>
</dbReference>